<dbReference type="PROSITE" id="PS50835">
    <property type="entry name" value="IG_LIKE"/>
    <property type="match status" value="1"/>
</dbReference>
<dbReference type="PANTHER" id="PTHR20904">
    <property type="entry name" value="INDUCIBLE T-CELL COSTIMULATOR ICOS"/>
    <property type="match status" value="1"/>
</dbReference>
<accession>A0A8T2ILQ9</accession>
<dbReference type="Gene3D" id="2.60.40.10">
    <property type="entry name" value="Immunoglobulins"/>
    <property type="match status" value="1"/>
</dbReference>
<dbReference type="GO" id="GO:0005886">
    <property type="term" value="C:plasma membrane"/>
    <property type="evidence" value="ECO:0007669"/>
    <property type="project" value="UniProtKB-SubCell"/>
</dbReference>
<reference evidence="14" key="1">
    <citation type="thesis" date="2020" institute="ProQuest LLC" country="789 East Eisenhower Parkway, Ann Arbor, MI, USA">
        <title>Comparative Genomics and Chromosome Evolution.</title>
        <authorList>
            <person name="Mudd A.B."/>
        </authorList>
    </citation>
    <scope>NUCLEOTIDE SEQUENCE</scope>
    <source>
        <strain evidence="14">Female2</strain>
        <tissue evidence="14">Blood</tissue>
    </source>
</reference>
<evidence type="ECO:0000256" key="3">
    <source>
        <dbReference type="ARBA" id="ARBA00022475"/>
    </source>
</evidence>
<comment type="subunit">
    <text evidence="11">Homodimer; disulfide-linked. Interacts with ICOSLG. Interacts with PIK3R1. Interacts with TBK1; this interaction is critical for the maturation of T follicular regulatory cells.</text>
</comment>
<keyword evidence="10" id="KW-0393">Immunoglobulin domain</keyword>
<evidence type="ECO:0000256" key="6">
    <source>
        <dbReference type="ARBA" id="ARBA00022989"/>
    </source>
</evidence>
<keyword evidence="9" id="KW-0325">Glycoprotein</keyword>
<keyword evidence="5" id="KW-0732">Signal</keyword>
<evidence type="ECO:0000256" key="9">
    <source>
        <dbReference type="ARBA" id="ARBA00023180"/>
    </source>
</evidence>
<dbReference type="InterPro" id="IPR013783">
    <property type="entry name" value="Ig-like_fold"/>
</dbReference>
<evidence type="ECO:0000313" key="14">
    <source>
        <dbReference type="EMBL" id="KAG8432733.1"/>
    </source>
</evidence>
<dbReference type="InterPro" id="IPR007110">
    <property type="entry name" value="Ig-like_dom"/>
</dbReference>
<evidence type="ECO:0000256" key="10">
    <source>
        <dbReference type="ARBA" id="ARBA00023319"/>
    </source>
</evidence>
<sequence>MQLPGTELHWGLGRQLLAIDLAGGSRAVLHVFYDFLFYCIAVKSFRSSPKVVIAPRSGKAQLYCEQTFLNVSMFNLTLIRGDKKLEVCKVYTDGQNTRLYTWNKQATCAWEKSNNSGITFTLSNLNVSHTDNYTCEMTVIFPPPLQSYTTSETYIYIHDFQDCQGEPRLIIWVLTGFAAFLFVCFLTTLFLWIQQMCHRKFVSQNYCQNNEFNSEYMPMAPVHPGKRPAMPR</sequence>
<dbReference type="GO" id="GO:0031295">
    <property type="term" value="P:T cell costimulation"/>
    <property type="evidence" value="ECO:0007669"/>
    <property type="project" value="InterPro"/>
</dbReference>
<evidence type="ECO:0000256" key="11">
    <source>
        <dbReference type="ARBA" id="ARBA00049688"/>
    </source>
</evidence>
<keyword evidence="3" id="KW-1003">Cell membrane</keyword>
<evidence type="ECO:0000256" key="4">
    <source>
        <dbReference type="ARBA" id="ARBA00022692"/>
    </source>
</evidence>
<dbReference type="AlphaFoldDB" id="A0A8T2ILQ9"/>
<evidence type="ECO:0000256" key="12">
    <source>
        <dbReference type="SAM" id="Phobius"/>
    </source>
</evidence>
<keyword evidence="7 12" id="KW-0472">Membrane</keyword>
<dbReference type="EMBL" id="JAACNH010000009">
    <property type="protein sequence ID" value="KAG8432733.1"/>
    <property type="molecule type" value="Genomic_DNA"/>
</dbReference>
<gene>
    <name evidence="14" type="ORF">GDO86_017102</name>
</gene>
<dbReference type="InterPro" id="IPR039943">
    <property type="entry name" value="ICOS"/>
</dbReference>
<evidence type="ECO:0000256" key="1">
    <source>
        <dbReference type="ARBA" id="ARBA00004251"/>
    </source>
</evidence>
<feature type="transmembrane region" description="Helical" evidence="12">
    <location>
        <begin position="169"/>
        <end position="193"/>
    </location>
</feature>
<comment type="subcellular location">
    <subcellularLocation>
        <location evidence="1">Cell membrane</location>
        <topology evidence="1">Single-pass type I membrane protein</topology>
    </subcellularLocation>
</comment>
<dbReference type="PANTHER" id="PTHR20904:SF0">
    <property type="entry name" value="INDUCIBLE T-CELL COSTIMULATOR"/>
    <property type="match status" value="1"/>
</dbReference>
<evidence type="ECO:0000256" key="2">
    <source>
        <dbReference type="ARBA" id="ARBA00019739"/>
    </source>
</evidence>
<comment type="caution">
    <text evidence="14">The sequence shown here is derived from an EMBL/GenBank/DDBJ whole genome shotgun (WGS) entry which is preliminary data.</text>
</comment>
<dbReference type="OrthoDB" id="9403189at2759"/>
<name>A0A8T2ILQ9_9PIPI</name>
<evidence type="ECO:0000313" key="15">
    <source>
        <dbReference type="Proteomes" id="UP000812440"/>
    </source>
</evidence>
<keyword evidence="6 12" id="KW-1133">Transmembrane helix</keyword>
<evidence type="ECO:0000256" key="7">
    <source>
        <dbReference type="ARBA" id="ARBA00023136"/>
    </source>
</evidence>
<organism evidence="14 15">
    <name type="scientific">Hymenochirus boettgeri</name>
    <name type="common">Congo dwarf clawed frog</name>
    <dbReference type="NCBI Taxonomy" id="247094"/>
    <lineage>
        <taxon>Eukaryota</taxon>
        <taxon>Metazoa</taxon>
        <taxon>Chordata</taxon>
        <taxon>Craniata</taxon>
        <taxon>Vertebrata</taxon>
        <taxon>Euteleostomi</taxon>
        <taxon>Amphibia</taxon>
        <taxon>Batrachia</taxon>
        <taxon>Anura</taxon>
        <taxon>Pipoidea</taxon>
        <taxon>Pipidae</taxon>
        <taxon>Pipinae</taxon>
        <taxon>Hymenochirus</taxon>
    </lineage>
</organism>
<evidence type="ECO:0000256" key="8">
    <source>
        <dbReference type="ARBA" id="ARBA00023157"/>
    </source>
</evidence>
<evidence type="ECO:0000256" key="5">
    <source>
        <dbReference type="ARBA" id="ARBA00022729"/>
    </source>
</evidence>
<evidence type="ECO:0000259" key="13">
    <source>
        <dbReference type="PROSITE" id="PS50835"/>
    </source>
</evidence>
<proteinExistence type="predicted"/>
<keyword evidence="15" id="KW-1185">Reference proteome</keyword>
<keyword evidence="8" id="KW-1015">Disulfide bond</keyword>
<keyword evidence="4 12" id="KW-0812">Transmembrane</keyword>
<feature type="domain" description="Ig-like" evidence="13">
    <location>
        <begin position="49"/>
        <end position="138"/>
    </location>
</feature>
<dbReference type="Pfam" id="PF15910">
    <property type="entry name" value="V-set_2"/>
    <property type="match status" value="1"/>
</dbReference>
<dbReference type="Proteomes" id="UP000812440">
    <property type="component" value="Chromosome 9"/>
</dbReference>
<dbReference type="InterPro" id="IPR013106">
    <property type="entry name" value="Ig_V-set"/>
</dbReference>
<protein>
    <recommendedName>
        <fullName evidence="2">Inducible T-cell costimulator</fullName>
    </recommendedName>
</protein>